<dbReference type="Pfam" id="PF01551">
    <property type="entry name" value="Peptidase_M23"/>
    <property type="match status" value="1"/>
</dbReference>
<evidence type="ECO:0000313" key="4">
    <source>
        <dbReference type="EMBL" id="MDH8679116.1"/>
    </source>
</evidence>
<organism evidence="4 5">
    <name type="scientific">Fusibacter bizertensis</name>
    <dbReference type="NCBI Taxonomy" id="1488331"/>
    <lineage>
        <taxon>Bacteria</taxon>
        <taxon>Bacillati</taxon>
        <taxon>Bacillota</taxon>
        <taxon>Clostridia</taxon>
        <taxon>Eubacteriales</taxon>
        <taxon>Eubacteriales Family XII. Incertae Sedis</taxon>
        <taxon>Fusibacter</taxon>
    </lineage>
</organism>
<evidence type="ECO:0000313" key="5">
    <source>
        <dbReference type="Proteomes" id="UP001158045"/>
    </source>
</evidence>
<feature type="domain" description="M23ase beta-sheet core" evidence="3">
    <location>
        <begin position="226"/>
        <end position="320"/>
    </location>
</feature>
<dbReference type="PANTHER" id="PTHR21666:SF289">
    <property type="entry name" value="L-ALA--D-GLU ENDOPEPTIDASE"/>
    <property type="match status" value="1"/>
</dbReference>
<dbReference type="RefSeq" id="WP_281095013.1">
    <property type="nucleotide sequence ID" value="NZ_JARYZI010000009.1"/>
</dbReference>
<dbReference type="EMBL" id="JARYZI010000009">
    <property type="protein sequence ID" value="MDH8679116.1"/>
    <property type="molecule type" value="Genomic_DNA"/>
</dbReference>
<dbReference type="Gene3D" id="2.70.70.10">
    <property type="entry name" value="Glucose Permease (Domain IIA)"/>
    <property type="match status" value="1"/>
</dbReference>
<gene>
    <name evidence="4" type="ORF">QE109_13225</name>
</gene>
<accession>A0ABT6NFB3</accession>
<keyword evidence="2" id="KW-0472">Membrane</keyword>
<comment type="caution">
    <text evidence="4">The sequence shown here is derived from an EMBL/GenBank/DDBJ whole genome shotgun (WGS) entry which is preliminary data.</text>
</comment>
<reference evidence="4 5" key="1">
    <citation type="submission" date="2023-04" db="EMBL/GenBank/DDBJ databases">
        <title>Fusibacter bizertensis strain WBS, isolated from littoral bottom sediments of the Arctic seas - biochemical and genomic analysis.</title>
        <authorList>
            <person name="Brioukhanov A.L."/>
        </authorList>
    </citation>
    <scope>NUCLEOTIDE SEQUENCE [LARGE SCALE GENOMIC DNA]</scope>
    <source>
        <strain evidence="4 5">WBS</strain>
    </source>
</reference>
<sequence>MKNKVTIMVIPNAEKSIKQWKFNIAIAFIILIGLIVINISLLLNTITSKVTSDNLTSENSLLEENLLMTQDKIELLQNINSNKTEEIKELKNSLKASNEFMVARLSEMEQTQAYVTQLVTLFNKETNSDIKAPISRSFNRATDTAQEQSAELSADEVLLSDINALITNDEISVIIAEQTQAYNDLTEKLEKQLSYLVARPDFYPTKGTYSSPFGYRKDPITGKTTKHNGIDISNKVGTAIYAAGSGVVTFAGYDGNFGNVMIIDHGYGYESVYAHCKTLLFSPGDSVDKGTQVALMGNSGRTTGPHLHFEIRYNGTPINPLKLLDQ</sequence>
<evidence type="ECO:0000256" key="1">
    <source>
        <dbReference type="ARBA" id="ARBA00022729"/>
    </source>
</evidence>
<keyword evidence="2" id="KW-0812">Transmembrane</keyword>
<dbReference type="InterPro" id="IPR050570">
    <property type="entry name" value="Cell_wall_metabolism_enzyme"/>
</dbReference>
<dbReference type="InterPro" id="IPR016047">
    <property type="entry name" value="M23ase_b-sheet_dom"/>
</dbReference>
<dbReference type="InterPro" id="IPR011055">
    <property type="entry name" value="Dup_hybrid_motif"/>
</dbReference>
<dbReference type="PANTHER" id="PTHR21666">
    <property type="entry name" value="PEPTIDASE-RELATED"/>
    <property type="match status" value="1"/>
</dbReference>
<keyword evidence="5" id="KW-1185">Reference proteome</keyword>
<protein>
    <submittedName>
        <fullName evidence="4">Peptidoglycan DD-metalloendopeptidase family protein</fullName>
    </submittedName>
</protein>
<keyword evidence="1" id="KW-0732">Signal</keyword>
<keyword evidence="2" id="KW-1133">Transmembrane helix</keyword>
<evidence type="ECO:0000256" key="2">
    <source>
        <dbReference type="SAM" id="Phobius"/>
    </source>
</evidence>
<feature type="transmembrane region" description="Helical" evidence="2">
    <location>
        <begin position="20"/>
        <end position="43"/>
    </location>
</feature>
<dbReference type="SUPFAM" id="SSF51261">
    <property type="entry name" value="Duplicated hybrid motif"/>
    <property type="match status" value="1"/>
</dbReference>
<name>A0ABT6NFB3_9FIRM</name>
<evidence type="ECO:0000259" key="3">
    <source>
        <dbReference type="Pfam" id="PF01551"/>
    </source>
</evidence>
<proteinExistence type="predicted"/>
<dbReference type="CDD" id="cd12797">
    <property type="entry name" value="M23_peptidase"/>
    <property type="match status" value="1"/>
</dbReference>
<dbReference type="Proteomes" id="UP001158045">
    <property type="component" value="Unassembled WGS sequence"/>
</dbReference>